<proteinExistence type="predicted"/>
<dbReference type="EMBL" id="CP034759">
    <property type="protein sequence ID" value="QBG37826.1"/>
    <property type="molecule type" value="Genomic_DNA"/>
</dbReference>
<dbReference type="Proteomes" id="UP000290244">
    <property type="component" value="Chromosome"/>
</dbReference>
<organism evidence="1 2">
    <name type="scientific">Litorilituus sediminis</name>
    <dbReference type="NCBI Taxonomy" id="718192"/>
    <lineage>
        <taxon>Bacteria</taxon>
        <taxon>Pseudomonadati</taxon>
        <taxon>Pseudomonadota</taxon>
        <taxon>Gammaproteobacteria</taxon>
        <taxon>Alteromonadales</taxon>
        <taxon>Colwelliaceae</taxon>
        <taxon>Litorilituus</taxon>
    </lineage>
</organism>
<dbReference type="OrthoDB" id="6227545at2"/>
<evidence type="ECO:0000313" key="2">
    <source>
        <dbReference type="Proteomes" id="UP000290244"/>
    </source>
</evidence>
<reference evidence="1 2" key="1">
    <citation type="submission" date="2018-12" db="EMBL/GenBank/DDBJ databases">
        <title>Complete genome of Litorilituus sediminis.</title>
        <authorList>
            <person name="Liu A."/>
            <person name="Rong J."/>
        </authorList>
    </citation>
    <scope>NUCLEOTIDE SEQUENCE [LARGE SCALE GENOMIC DNA]</scope>
    <source>
        <strain evidence="1 2">JCM 17549</strain>
    </source>
</reference>
<keyword evidence="2" id="KW-1185">Reference proteome</keyword>
<evidence type="ECO:0000313" key="1">
    <source>
        <dbReference type="EMBL" id="QBG37826.1"/>
    </source>
</evidence>
<sequence length="188" mass="21780">MFFVLAITALFVGISVYFFFRAEKLQRFVLTQKRDSAATKKENKGLVDSMALIAGRYEEFAKNRLVQLKERAQIQQNDQLIQYCELISPLINNYTIIFRECLKGKGRLKGIAQKCFDNHDPKDFKQFVSFLMKGEKNMKRLWASNNLNGYICLVEALLVLHEKDHTPTMPANELKRRQVLLKEAANNS</sequence>
<dbReference type="KEGG" id="lsd:EMK97_13495"/>
<dbReference type="AlphaFoldDB" id="A0A4P6P7V0"/>
<accession>A0A4P6P7V0</accession>
<gene>
    <name evidence="1" type="ORF">EMK97_13495</name>
</gene>
<protein>
    <recommendedName>
        <fullName evidence="3">DUF4760 domain-containing protein</fullName>
    </recommendedName>
</protein>
<evidence type="ECO:0008006" key="3">
    <source>
        <dbReference type="Google" id="ProtNLM"/>
    </source>
</evidence>
<name>A0A4P6P7V0_9GAMM</name>